<organism evidence="1 2">
    <name type="scientific">Escherichia phage PBECO4</name>
    <dbReference type="NCBI Taxonomy" id="1273738"/>
    <lineage>
        <taxon>Viruses</taxon>
        <taxon>Duplodnaviria</taxon>
        <taxon>Heunggongvirae</taxon>
        <taxon>Uroviricota</taxon>
        <taxon>Caudoviricetes</taxon>
        <taxon>Asteriusvirus</taxon>
        <taxon>Asteriusvirus PBECO4</taxon>
    </lineage>
</organism>
<dbReference type="KEGG" id="vg:24643201"/>
<name>L7TLX7_9CAUD</name>
<protein>
    <submittedName>
        <fullName evidence="1">Uncharacterized protein</fullName>
    </submittedName>
</protein>
<dbReference type="EMBL" id="KC295538">
    <property type="protein sequence ID" value="AGC35148.1"/>
    <property type="molecule type" value="Genomic_DNA"/>
</dbReference>
<accession>L7TLX7</accession>
<dbReference type="RefSeq" id="YP_009150782.1">
    <property type="nucleotide sequence ID" value="NC_027364.1"/>
</dbReference>
<dbReference type="Proteomes" id="UP000011158">
    <property type="component" value="Segment"/>
</dbReference>
<dbReference type="GeneID" id="24643201"/>
<evidence type="ECO:0000313" key="1">
    <source>
        <dbReference type="EMBL" id="AGC35148.1"/>
    </source>
</evidence>
<reference evidence="1 2" key="1">
    <citation type="journal article" date="2013" name="Arch. Virol.">
        <title>Genomic analysis of bacteriophage PBECO4 infecting Escherichia coli O157:H7.</title>
        <authorList>
            <person name="Kim M.S."/>
            <person name="Hong S.S."/>
            <person name="Park K."/>
            <person name="Myung H."/>
        </authorList>
    </citation>
    <scope>NUCLEOTIDE SEQUENCE [LARGE SCALE GENOMIC DNA]</scope>
</reference>
<evidence type="ECO:0000313" key="2">
    <source>
        <dbReference type="Proteomes" id="UP000011158"/>
    </source>
</evidence>
<sequence length="134" mass="15635">MNNMQYIFSKVNENFPKQKVYRSQRTLKKMHLDGYAVSLASIVIPVKLFSLDQKQTDKCLDVIYEHDVGCFVCSSDNGFTILHEFESLYDDNSTEEYIKTFTNKLMCELSNIEMEFATVETINITYGDAYYGEW</sequence>
<keyword evidence="2" id="KW-1185">Reference proteome</keyword>
<proteinExistence type="predicted"/>